<name>A0A6J8AYE8_MYTCO</name>
<feature type="chain" id="PRO_5026911436" evidence="2">
    <location>
        <begin position="31"/>
        <end position="754"/>
    </location>
</feature>
<proteinExistence type="predicted"/>
<feature type="region of interest" description="Disordered" evidence="1">
    <location>
        <begin position="716"/>
        <end position="754"/>
    </location>
</feature>
<accession>A0A6J8AYE8</accession>
<reference evidence="3 4" key="1">
    <citation type="submission" date="2020-06" db="EMBL/GenBank/DDBJ databases">
        <authorList>
            <person name="Li R."/>
            <person name="Bekaert M."/>
        </authorList>
    </citation>
    <scope>NUCLEOTIDE SEQUENCE [LARGE SCALE GENOMIC DNA]</scope>
    <source>
        <strain evidence="4">wild</strain>
    </source>
</reference>
<dbReference type="Proteomes" id="UP000507470">
    <property type="component" value="Unassembled WGS sequence"/>
</dbReference>
<protein>
    <submittedName>
        <fullName evidence="3">Uncharacterized protein</fullName>
    </submittedName>
</protein>
<gene>
    <name evidence="3" type="ORF">MCOR_12704</name>
</gene>
<dbReference type="EMBL" id="CACVKT020002165">
    <property type="protein sequence ID" value="CAC5375844.1"/>
    <property type="molecule type" value="Genomic_DNA"/>
</dbReference>
<evidence type="ECO:0000256" key="2">
    <source>
        <dbReference type="SAM" id="SignalP"/>
    </source>
</evidence>
<sequence>MKQLIRKKRIKRYNMRNLLVLLLFLSSCRARLLELELEDFQGVGRSIVTRQNASDGKVVHLLYDNIIRYEMCVHSPLEMTISNIFFSNDADNKGDEISVYMDEKLVGSFKTNQPELLRLSEWNNFRPSGVIGESFRLDYGRHMLTIRVTQADDFGVELDNIQFEVGNAIITNRNLACDVYCFDDINFETPRAAADIDGFKIKKFNKATVCAEEENVKVAFYHDIASSFQIKATRPKYATCSNSREADFRDCKLASPAWKFNDVQLSSGPPVVHKTHRASLIVDNSETSARVAVTFDMSGFSITRGQGERQTAGKLFVMLGKLDTTEAAFAKVSYLGRTGRLEQGTEFTFDQEFPSNIWEIPDNFWGDNNGNKIIIDINTVDNTFNGVYVKEIRLEKRDMQVRPFILYNDGIFLFEGLHRDPWWLKQTAMKVNMVEGGVSGKVFDDVANLRLYMKKPYDDGYSQIFVIHDDGHSRVQPVTPHGMDWTPFGSSLVIGPTSPNVQRPFVSIKSIDLVPSKLMMTIRYHDESSLVLKVVASPTETIVKIRKYKTTKDRNQNALLTFLSTWVQNGYSYVDHMSVDGGVGDGIMKDFVGGDTRLGTRANFYRKCLSRLNTQSPDIEITVHGKDRQHIGQEKDRQYIGQKERQTIHWSKERLTDNTLVKRKTDNTLVKRKTDNTLVKRKTDNTLVKRKTDNTLVKRETDNTLVKRDRQYIGQKKDRQYIGQKEDRQYIGQKEDRQHIGQKKDRQYIGQKKD</sequence>
<evidence type="ECO:0000256" key="1">
    <source>
        <dbReference type="SAM" id="MobiDB-lite"/>
    </source>
</evidence>
<dbReference type="AlphaFoldDB" id="A0A6J8AYE8"/>
<evidence type="ECO:0000313" key="3">
    <source>
        <dbReference type="EMBL" id="CAC5375844.1"/>
    </source>
</evidence>
<dbReference type="PROSITE" id="PS51257">
    <property type="entry name" value="PROKAR_LIPOPROTEIN"/>
    <property type="match status" value="1"/>
</dbReference>
<evidence type="ECO:0000313" key="4">
    <source>
        <dbReference type="Proteomes" id="UP000507470"/>
    </source>
</evidence>
<feature type="signal peptide" evidence="2">
    <location>
        <begin position="1"/>
        <end position="30"/>
    </location>
</feature>
<dbReference type="OrthoDB" id="6080033at2759"/>
<keyword evidence="4" id="KW-1185">Reference proteome</keyword>
<organism evidence="3 4">
    <name type="scientific">Mytilus coruscus</name>
    <name type="common">Sea mussel</name>
    <dbReference type="NCBI Taxonomy" id="42192"/>
    <lineage>
        <taxon>Eukaryota</taxon>
        <taxon>Metazoa</taxon>
        <taxon>Spiralia</taxon>
        <taxon>Lophotrochozoa</taxon>
        <taxon>Mollusca</taxon>
        <taxon>Bivalvia</taxon>
        <taxon>Autobranchia</taxon>
        <taxon>Pteriomorphia</taxon>
        <taxon>Mytilida</taxon>
        <taxon>Mytiloidea</taxon>
        <taxon>Mytilidae</taxon>
        <taxon>Mytilinae</taxon>
        <taxon>Mytilus</taxon>
    </lineage>
</organism>
<keyword evidence="2" id="KW-0732">Signal</keyword>